<dbReference type="EMBL" id="KL584975">
    <property type="protein sequence ID" value="KEQ88228.1"/>
    <property type="molecule type" value="Genomic_DNA"/>
</dbReference>
<dbReference type="Proteomes" id="UP000030706">
    <property type="component" value="Unassembled WGS sequence"/>
</dbReference>
<keyword evidence="2" id="KW-1185">Reference proteome</keyword>
<reference evidence="1 2" key="1">
    <citation type="journal article" date="2014" name="BMC Genomics">
        <title>Genome sequencing of four Aureobasidium pullulans varieties: biotechnological potential, stress tolerance, and description of new species.</title>
        <authorList>
            <person name="Gostin Ar C."/>
            <person name="Ohm R.A."/>
            <person name="Kogej T."/>
            <person name="Sonjak S."/>
            <person name="Turk M."/>
            <person name="Zajc J."/>
            <person name="Zalar P."/>
            <person name="Grube M."/>
            <person name="Sun H."/>
            <person name="Han J."/>
            <person name="Sharma A."/>
            <person name="Chiniquy J."/>
            <person name="Ngan C.Y."/>
            <person name="Lipzen A."/>
            <person name="Barry K."/>
            <person name="Grigoriev I.V."/>
            <person name="Gunde-Cimerman N."/>
        </authorList>
    </citation>
    <scope>NUCLEOTIDE SEQUENCE [LARGE SCALE GENOMIC DNA]</scope>
    <source>
        <strain evidence="1 2">EXF-150</strain>
    </source>
</reference>
<dbReference type="RefSeq" id="XP_029764415.1">
    <property type="nucleotide sequence ID" value="XM_029906722.1"/>
</dbReference>
<accession>A0A074XRI8</accession>
<evidence type="ECO:0000313" key="1">
    <source>
        <dbReference type="EMBL" id="KEQ88228.1"/>
    </source>
</evidence>
<dbReference type="OrthoDB" id="10337458at2759"/>
<name>A0A074XRI8_AURPU</name>
<dbReference type="HOGENOM" id="CLU_1030503_0_0_1"/>
<evidence type="ECO:0000313" key="2">
    <source>
        <dbReference type="Proteomes" id="UP000030706"/>
    </source>
</evidence>
<proteinExistence type="predicted"/>
<sequence>MNKHTSTTQALSRGVLALPPELRLMVWTHLALAMTSSQVVDLTQLLSNVTTIDACKRLHLGHPMLATKFCDEYLENFFRVVPFVLELTRFNGLEHIVFGAALFRTSGLIAHEGAWDPMQDIALAVEKSLQSWIGLASRCGVKDAIAPIRIELCVRSDKRGPTLLKRRFIPLQMRLYSMTELSRHLPRGRVTLELDFGLSMLKEGMKDWIRIPLVFGCHDQNRTNCLHILHRARQRFIADPCKSADSRMWLSWHAVLSVFVDEILEYVESL</sequence>
<dbReference type="AlphaFoldDB" id="A0A074XRI8"/>
<gene>
    <name evidence="1" type="ORF">M438DRAFT_351523</name>
</gene>
<dbReference type="GeneID" id="40749028"/>
<organism evidence="1 2">
    <name type="scientific">Aureobasidium pullulans EXF-150</name>
    <dbReference type="NCBI Taxonomy" id="1043002"/>
    <lineage>
        <taxon>Eukaryota</taxon>
        <taxon>Fungi</taxon>
        <taxon>Dikarya</taxon>
        <taxon>Ascomycota</taxon>
        <taxon>Pezizomycotina</taxon>
        <taxon>Dothideomycetes</taxon>
        <taxon>Dothideomycetidae</taxon>
        <taxon>Dothideales</taxon>
        <taxon>Saccotheciaceae</taxon>
        <taxon>Aureobasidium</taxon>
    </lineage>
</organism>
<protein>
    <submittedName>
        <fullName evidence="1">Uncharacterized protein</fullName>
    </submittedName>
</protein>